<evidence type="ECO:0000256" key="2">
    <source>
        <dbReference type="ARBA" id="ARBA00005680"/>
    </source>
</evidence>
<keyword evidence="11" id="KW-0808">Transferase</keyword>
<evidence type="ECO:0000256" key="5">
    <source>
        <dbReference type="ARBA" id="ARBA00022968"/>
    </source>
</evidence>
<comment type="pathway">
    <text evidence="11">Protein modification; protein glycosylation.</text>
</comment>
<dbReference type="GO" id="GO:0004653">
    <property type="term" value="F:polypeptide N-acetylgalactosaminyltransferase activity"/>
    <property type="evidence" value="ECO:0007669"/>
    <property type="project" value="TreeGrafter"/>
</dbReference>
<dbReference type="InterPro" id="IPR045885">
    <property type="entry name" value="GalNAc-T"/>
</dbReference>
<evidence type="ECO:0000256" key="3">
    <source>
        <dbReference type="ARBA" id="ARBA00022692"/>
    </source>
</evidence>
<dbReference type="Proteomes" id="UP001107558">
    <property type="component" value="Chromosome 4"/>
</dbReference>
<dbReference type="PANTHER" id="PTHR11675:SF134">
    <property type="entry name" value="N-ACETYLGALACTOSAMINYLTRANSFERASE 4-RELATED"/>
    <property type="match status" value="1"/>
</dbReference>
<dbReference type="Pfam" id="PF00535">
    <property type="entry name" value="Glycos_transf_2"/>
    <property type="match status" value="1"/>
</dbReference>
<keyword evidence="6 11" id="KW-1133">Transmembrane helix</keyword>
<keyword evidence="3 11" id="KW-0812">Transmembrane</keyword>
<keyword evidence="4 11" id="KW-0430">Lectin</keyword>
<dbReference type="Gene3D" id="3.90.550.10">
    <property type="entry name" value="Spore Coat Polysaccharide Biosynthesis Protein SpsA, Chain A"/>
    <property type="match status" value="1"/>
</dbReference>
<feature type="transmembrane region" description="Helical" evidence="11">
    <location>
        <begin position="12"/>
        <end position="31"/>
    </location>
</feature>
<dbReference type="EMBL" id="JADBJN010000004">
    <property type="protein sequence ID" value="KAG5667458.1"/>
    <property type="molecule type" value="Genomic_DNA"/>
</dbReference>
<dbReference type="InterPro" id="IPR029044">
    <property type="entry name" value="Nucleotide-diphossugar_trans"/>
</dbReference>
<dbReference type="GO" id="GO:0030246">
    <property type="term" value="F:carbohydrate binding"/>
    <property type="evidence" value="ECO:0007669"/>
    <property type="project" value="UniProtKB-KW"/>
</dbReference>
<accession>A0A9J6BCM0</accession>
<comment type="subcellular location">
    <subcellularLocation>
        <location evidence="1 11">Golgi apparatus membrane</location>
        <topology evidence="1 11">Single-pass type II membrane protein</topology>
    </subcellularLocation>
</comment>
<protein>
    <recommendedName>
        <fullName evidence="11">Polypeptide N-acetylgalactosaminyltransferase</fullName>
        <ecNumber evidence="11">2.4.1.-</ecNumber>
    </recommendedName>
    <alternativeName>
        <fullName evidence="11">Protein-UDP acetylgalactosaminyltransferase</fullName>
    </alternativeName>
</protein>
<evidence type="ECO:0000256" key="11">
    <source>
        <dbReference type="RuleBase" id="RU361242"/>
    </source>
</evidence>
<sequence>MFITRKFSNKFFIFLIPITGSIALIILSLLLDFTNDLKHFDKHYELTSQELSNKKCRDWHNYEQIKRERERHGLGENGTAVFLIDPKEIEENERLYNTTGFSVIVSNKISVNRSIPDLRSVDCGELLYPTHLPKVSVIIIFHNEIMSVLLRTIHSVINRTPAELLHEIILVNDCSTNKELYEPLQKYVKKNFGKIVKIKNLKERKGLIVTRLEGANEATGEILVFFDSHIEVNINWLPPLIAPIKKNKRLATMPVIDNFEANTFEVGSAFPYGNRGGIDWNLIYHRFHRYLPPNINPLLPFPNPIMLGCAFAIDRKFFLDELGGYDREFKIWNGENYELSFKLWLCADGLYEVPCSRVAHSFRMVNPSRKFDDDYVGRNFKRLIEVWFDEFKDVVYKHDEERYKKIDAGDLSVPLAIKNRLNCKPFKYFLEEIAPDIAERYPFDKKSPVFASGQIKSFVRQDICIDTLLRSEFERIGLYQCADVKNEDEIPQTQFFRLNFMKNIVLGYFEYCLDSFMLSIPQCHYSEFGNQYWFYDHKNHMLINSFDDGGMCLTAKFEEQSIEMKECDEKDLNQKWIFTYENLTALNDWKNIYGYKKFVYGDKIINYDKLLPLKDDEYNF</sequence>
<keyword evidence="5" id="KW-0735">Signal-anchor</keyword>
<comment type="caution">
    <text evidence="13">The sequence shown here is derived from an EMBL/GenBank/DDBJ whole genome shotgun (WGS) entry which is preliminary data.</text>
</comment>
<evidence type="ECO:0000256" key="6">
    <source>
        <dbReference type="ARBA" id="ARBA00022989"/>
    </source>
</evidence>
<evidence type="ECO:0000313" key="13">
    <source>
        <dbReference type="EMBL" id="KAG5667458.1"/>
    </source>
</evidence>
<dbReference type="Gene3D" id="2.80.10.50">
    <property type="match status" value="1"/>
</dbReference>
<comment type="cofactor">
    <cofactor evidence="11">
        <name>Mn(2+)</name>
        <dbReference type="ChEBI" id="CHEBI:29035"/>
    </cofactor>
</comment>
<dbReference type="PANTHER" id="PTHR11675">
    <property type="entry name" value="N-ACETYLGALACTOSAMINYLTRANSFERASE"/>
    <property type="match status" value="1"/>
</dbReference>
<gene>
    <name evidence="13" type="ORF">PVAND_015438</name>
</gene>
<evidence type="ECO:0000256" key="9">
    <source>
        <dbReference type="ARBA" id="ARBA00023157"/>
    </source>
</evidence>
<dbReference type="GO" id="GO:0006493">
    <property type="term" value="P:protein O-linked glycosylation"/>
    <property type="evidence" value="ECO:0007669"/>
    <property type="project" value="TreeGrafter"/>
</dbReference>
<dbReference type="PROSITE" id="PS50231">
    <property type="entry name" value="RICIN_B_LECTIN"/>
    <property type="match status" value="1"/>
</dbReference>
<evidence type="ECO:0000256" key="1">
    <source>
        <dbReference type="ARBA" id="ARBA00004323"/>
    </source>
</evidence>
<reference evidence="13" key="1">
    <citation type="submission" date="2021-03" db="EMBL/GenBank/DDBJ databases">
        <title>Chromosome level genome of the anhydrobiotic midge Polypedilum vanderplanki.</title>
        <authorList>
            <person name="Yoshida Y."/>
            <person name="Kikawada T."/>
            <person name="Gusev O."/>
        </authorList>
    </citation>
    <scope>NUCLEOTIDE SEQUENCE</scope>
    <source>
        <strain evidence="13">NIAS01</strain>
        <tissue evidence="13">Whole body or cell culture</tissue>
    </source>
</reference>
<dbReference type="InterPro" id="IPR001173">
    <property type="entry name" value="Glyco_trans_2-like"/>
</dbReference>
<keyword evidence="9 11" id="KW-1015">Disulfide bond</keyword>
<evidence type="ECO:0000313" key="14">
    <source>
        <dbReference type="Proteomes" id="UP001107558"/>
    </source>
</evidence>
<evidence type="ECO:0000256" key="7">
    <source>
        <dbReference type="ARBA" id="ARBA00023034"/>
    </source>
</evidence>
<evidence type="ECO:0000256" key="4">
    <source>
        <dbReference type="ARBA" id="ARBA00022734"/>
    </source>
</evidence>
<dbReference type="EC" id="2.4.1.-" evidence="11"/>
<proteinExistence type="inferred from homology"/>
<keyword evidence="8 11" id="KW-0472">Membrane</keyword>
<dbReference type="AlphaFoldDB" id="A0A9J6BCM0"/>
<dbReference type="SUPFAM" id="SSF53448">
    <property type="entry name" value="Nucleotide-diphospho-sugar transferases"/>
    <property type="match status" value="1"/>
</dbReference>
<dbReference type="CDD" id="cd02510">
    <property type="entry name" value="pp-GalNAc-T"/>
    <property type="match status" value="1"/>
</dbReference>
<evidence type="ECO:0000256" key="8">
    <source>
        <dbReference type="ARBA" id="ARBA00023136"/>
    </source>
</evidence>
<keyword evidence="7 11" id="KW-0333">Golgi apparatus</keyword>
<organism evidence="13 14">
    <name type="scientific">Polypedilum vanderplanki</name>
    <name type="common">Sleeping chironomid midge</name>
    <dbReference type="NCBI Taxonomy" id="319348"/>
    <lineage>
        <taxon>Eukaryota</taxon>
        <taxon>Metazoa</taxon>
        <taxon>Ecdysozoa</taxon>
        <taxon>Arthropoda</taxon>
        <taxon>Hexapoda</taxon>
        <taxon>Insecta</taxon>
        <taxon>Pterygota</taxon>
        <taxon>Neoptera</taxon>
        <taxon>Endopterygota</taxon>
        <taxon>Diptera</taxon>
        <taxon>Nematocera</taxon>
        <taxon>Chironomoidea</taxon>
        <taxon>Chironomidae</taxon>
        <taxon>Chironominae</taxon>
        <taxon>Polypedilum</taxon>
        <taxon>Polypedilum</taxon>
    </lineage>
</organism>
<name>A0A9J6BCM0_POLVA</name>
<evidence type="ECO:0000256" key="10">
    <source>
        <dbReference type="ARBA" id="ARBA00023180"/>
    </source>
</evidence>
<keyword evidence="11" id="KW-0328">Glycosyltransferase</keyword>
<keyword evidence="14" id="KW-1185">Reference proteome</keyword>
<dbReference type="GO" id="GO:0000139">
    <property type="term" value="C:Golgi membrane"/>
    <property type="evidence" value="ECO:0007669"/>
    <property type="project" value="UniProtKB-SubCell"/>
</dbReference>
<keyword evidence="10" id="KW-0325">Glycoprotein</keyword>
<dbReference type="InterPro" id="IPR000772">
    <property type="entry name" value="Ricin_B_lectin"/>
</dbReference>
<dbReference type="SUPFAM" id="SSF50370">
    <property type="entry name" value="Ricin B-like lectins"/>
    <property type="match status" value="1"/>
</dbReference>
<evidence type="ECO:0000259" key="12">
    <source>
        <dbReference type="SMART" id="SM00458"/>
    </source>
</evidence>
<dbReference type="Pfam" id="PF00652">
    <property type="entry name" value="Ricin_B_lectin"/>
    <property type="match status" value="1"/>
</dbReference>
<dbReference type="InterPro" id="IPR035992">
    <property type="entry name" value="Ricin_B-like_lectins"/>
</dbReference>
<dbReference type="OrthoDB" id="7786986at2759"/>
<keyword evidence="11" id="KW-0464">Manganese</keyword>
<comment type="similarity">
    <text evidence="2 11">Belongs to the glycosyltransferase 2 family. GalNAc-T subfamily.</text>
</comment>
<dbReference type="SMART" id="SM00458">
    <property type="entry name" value="RICIN"/>
    <property type="match status" value="1"/>
</dbReference>
<feature type="domain" description="Ricin B lectin" evidence="12">
    <location>
        <begin position="452"/>
        <end position="579"/>
    </location>
</feature>